<dbReference type="EMBL" id="JBGEWD010000003">
    <property type="protein sequence ID" value="MEY7999450.1"/>
    <property type="molecule type" value="Genomic_DNA"/>
</dbReference>
<name>A0ABV4BKY2_9CLOT</name>
<sequence>MIQSLREWLISVCTAVFFVIAVEMILPDNSMKKYCKFVLGLILITVFINPIIKIFNKDFNINSYTEKAIENFDKDFGTGKSSSEFNNYKQKNISDTIEAFEMNLQSSCEKNLKEKYPEEKYEVKVGAEYDEKNNMVCIKDVNVKVQDGAVEKIKKVDISDETTSVSSTNSENSEEALKIKTYLSQELNVSENIIHVNS</sequence>
<organism evidence="2 3">
    <name type="scientific">Clostridium moutaii</name>
    <dbReference type="NCBI Taxonomy" id="3240932"/>
    <lineage>
        <taxon>Bacteria</taxon>
        <taxon>Bacillati</taxon>
        <taxon>Bacillota</taxon>
        <taxon>Clostridia</taxon>
        <taxon>Eubacteriales</taxon>
        <taxon>Clostridiaceae</taxon>
        <taxon>Clostridium</taxon>
    </lineage>
</organism>
<comment type="caution">
    <text evidence="2">The sequence shown here is derived from an EMBL/GenBank/DDBJ whole genome shotgun (WGS) entry which is preliminary data.</text>
</comment>
<gene>
    <name evidence="2" type="primary">spoIIIAF</name>
    <name evidence="2" type="ORF">AB8U03_04420</name>
</gene>
<dbReference type="Pfam" id="PF09581">
    <property type="entry name" value="Spore_III_AF"/>
    <property type="match status" value="1"/>
</dbReference>
<keyword evidence="1" id="KW-0812">Transmembrane</keyword>
<proteinExistence type="predicted"/>
<accession>A0ABV4BKY2</accession>
<keyword evidence="3" id="KW-1185">Reference proteome</keyword>
<keyword evidence="1" id="KW-0472">Membrane</keyword>
<feature type="transmembrane region" description="Helical" evidence="1">
    <location>
        <begin position="37"/>
        <end position="55"/>
    </location>
</feature>
<dbReference type="NCBIfam" id="TIGR02896">
    <property type="entry name" value="spore_III_AF"/>
    <property type="match status" value="1"/>
</dbReference>
<keyword evidence="1" id="KW-1133">Transmembrane helix</keyword>
<dbReference type="RefSeq" id="WP_369703339.1">
    <property type="nucleotide sequence ID" value="NZ_JBGEWD010000003.1"/>
</dbReference>
<protein>
    <submittedName>
        <fullName evidence="2">Stage III sporulation protein AF</fullName>
    </submittedName>
</protein>
<dbReference type="InterPro" id="IPR014245">
    <property type="entry name" value="Spore_III_AF"/>
</dbReference>
<evidence type="ECO:0000313" key="3">
    <source>
        <dbReference type="Proteomes" id="UP001564657"/>
    </source>
</evidence>
<evidence type="ECO:0000256" key="1">
    <source>
        <dbReference type="SAM" id="Phobius"/>
    </source>
</evidence>
<dbReference type="Proteomes" id="UP001564657">
    <property type="component" value="Unassembled WGS sequence"/>
</dbReference>
<reference evidence="2 3" key="1">
    <citation type="submission" date="2024-08" db="EMBL/GenBank/DDBJ databases">
        <title>Clostridium lapicellarii sp. nov., and Clostridium renhuaiense sp. nov., two species isolated from the mud in a fermentation cellar used for producing sauce-flavour Chinese liquors.</title>
        <authorList>
            <person name="Yang F."/>
            <person name="Wang H."/>
            <person name="Chen L.Q."/>
            <person name="Zhou N."/>
            <person name="Lu J.J."/>
            <person name="Pu X.X."/>
            <person name="Wan B."/>
            <person name="Wang L."/>
            <person name="Liu S.J."/>
        </authorList>
    </citation>
    <scope>NUCLEOTIDE SEQUENCE [LARGE SCALE GENOMIC DNA]</scope>
    <source>
        <strain evidence="2 3">MT-5</strain>
    </source>
</reference>
<evidence type="ECO:0000313" key="2">
    <source>
        <dbReference type="EMBL" id="MEY7999450.1"/>
    </source>
</evidence>
<feature type="transmembrane region" description="Helical" evidence="1">
    <location>
        <begin position="6"/>
        <end position="25"/>
    </location>
</feature>